<keyword evidence="1" id="KW-0472">Membrane</keyword>
<proteinExistence type="predicted"/>
<organism evidence="2">
    <name type="scientific">Mesocestoides corti</name>
    <name type="common">Flatworm</name>
    <dbReference type="NCBI Taxonomy" id="53468"/>
    <lineage>
        <taxon>Eukaryota</taxon>
        <taxon>Metazoa</taxon>
        <taxon>Spiralia</taxon>
        <taxon>Lophotrochozoa</taxon>
        <taxon>Platyhelminthes</taxon>
        <taxon>Cestoda</taxon>
        <taxon>Eucestoda</taxon>
        <taxon>Cyclophyllidea</taxon>
        <taxon>Mesocestoididae</taxon>
        <taxon>Mesocestoides</taxon>
    </lineage>
</organism>
<reference evidence="2" key="1">
    <citation type="submission" date="2019-11" db="UniProtKB">
        <authorList>
            <consortium name="WormBaseParasite"/>
        </authorList>
    </citation>
    <scope>IDENTIFICATION</scope>
</reference>
<dbReference type="AlphaFoldDB" id="A0A5K3ELA0"/>
<evidence type="ECO:0000313" key="2">
    <source>
        <dbReference type="WBParaSite" id="MCU_001029-RC"/>
    </source>
</evidence>
<dbReference type="WBParaSite" id="MCU_001029-RC">
    <property type="protein sequence ID" value="MCU_001029-RC"/>
    <property type="gene ID" value="MCU_001029"/>
</dbReference>
<keyword evidence="1" id="KW-1133">Transmembrane helix</keyword>
<evidence type="ECO:0000256" key="1">
    <source>
        <dbReference type="SAM" id="Phobius"/>
    </source>
</evidence>
<protein>
    <submittedName>
        <fullName evidence="2">PITH domain-containing protein</fullName>
    </submittedName>
</protein>
<accession>A0A5K3ELA0</accession>
<sequence>MRLLFLFVGFNFTETYIDARVTCLSSLLNFKPYFYYPLKVECIFYLFWSLIGRCIIPGYVRLCMFQCFF</sequence>
<feature type="transmembrane region" description="Helical" evidence="1">
    <location>
        <begin position="43"/>
        <end position="62"/>
    </location>
</feature>
<keyword evidence="1" id="KW-0812">Transmembrane</keyword>
<name>A0A5K3ELA0_MESCO</name>